<sequence length="87" mass="9992">MLSNVSRPHAWYPTPSNSWQSQLLRQEKQVDRDVNNTSREEQGGVRQNESGDMLQVACEPRNRIVSILGILNSLNKSAHIVLRYYPN</sequence>
<name>A0AAP0I2E4_9MAGN</name>
<keyword evidence="3" id="KW-1185">Reference proteome</keyword>
<comment type="caution">
    <text evidence="2">The sequence shown here is derived from an EMBL/GenBank/DDBJ whole genome shotgun (WGS) entry which is preliminary data.</text>
</comment>
<gene>
    <name evidence="2" type="ORF">Syun_023663</name>
</gene>
<protein>
    <submittedName>
        <fullName evidence="2">Uncharacterized protein</fullName>
    </submittedName>
</protein>
<accession>A0AAP0I2E4</accession>
<feature type="compositionally biased region" description="Basic and acidic residues" evidence="1">
    <location>
        <begin position="26"/>
        <end position="43"/>
    </location>
</feature>
<dbReference type="EMBL" id="JBBNAF010000010">
    <property type="protein sequence ID" value="KAK9107652.1"/>
    <property type="molecule type" value="Genomic_DNA"/>
</dbReference>
<feature type="region of interest" description="Disordered" evidence="1">
    <location>
        <begin position="26"/>
        <end position="52"/>
    </location>
</feature>
<proteinExistence type="predicted"/>
<evidence type="ECO:0000256" key="1">
    <source>
        <dbReference type="SAM" id="MobiDB-lite"/>
    </source>
</evidence>
<reference evidence="2 3" key="1">
    <citation type="submission" date="2024-01" db="EMBL/GenBank/DDBJ databases">
        <title>Genome assemblies of Stephania.</title>
        <authorList>
            <person name="Yang L."/>
        </authorList>
    </citation>
    <scope>NUCLEOTIDE SEQUENCE [LARGE SCALE GENOMIC DNA]</scope>
    <source>
        <strain evidence="2">YNDBR</strain>
        <tissue evidence="2">Leaf</tissue>
    </source>
</reference>
<organism evidence="2 3">
    <name type="scientific">Stephania yunnanensis</name>
    <dbReference type="NCBI Taxonomy" id="152371"/>
    <lineage>
        <taxon>Eukaryota</taxon>
        <taxon>Viridiplantae</taxon>
        <taxon>Streptophyta</taxon>
        <taxon>Embryophyta</taxon>
        <taxon>Tracheophyta</taxon>
        <taxon>Spermatophyta</taxon>
        <taxon>Magnoliopsida</taxon>
        <taxon>Ranunculales</taxon>
        <taxon>Menispermaceae</taxon>
        <taxon>Menispermoideae</taxon>
        <taxon>Cissampelideae</taxon>
        <taxon>Stephania</taxon>
    </lineage>
</organism>
<evidence type="ECO:0000313" key="3">
    <source>
        <dbReference type="Proteomes" id="UP001420932"/>
    </source>
</evidence>
<evidence type="ECO:0000313" key="2">
    <source>
        <dbReference type="EMBL" id="KAK9107652.1"/>
    </source>
</evidence>
<dbReference type="Proteomes" id="UP001420932">
    <property type="component" value="Unassembled WGS sequence"/>
</dbReference>
<dbReference type="AlphaFoldDB" id="A0AAP0I2E4"/>